<dbReference type="Pfam" id="PF02458">
    <property type="entry name" value="Transferase"/>
    <property type="match status" value="1"/>
</dbReference>
<proteinExistence type="predicted"/>
<organism evidence="3 4">
    <name type="scientific">Canna indica</name>
    <name type="common">Indian-shot</name>
    <dbReference type="NCBI Taxonomy" id="4628"/>
    <lineage>
        <taxon>Eukaryota</taxon>
        <taxon>Viridiplantae</taxon>
        <taxon>Streptophyta</taxon>
        <taxon>Embryophyta</taxon>
        <taxon>Tracheophyta</taxon>
        <taxon>Spermatophyta</taxon>
        <taxon>Magnoliopsida</taxon>
        <taxon>Liliopsida</taxon>
        <taxon>Zingiberales</taxon>
        <taxon>Cannaceae</taxon>
        <taxon>Canna</taxon>
    </lineage>
</organism>
<evidence type="ECO:0000256" key="2">
    <source>
        <dbReference type="ARBA" id="ARBA00023315"/>
    </source>
</evidence>
<evidence type="ECO:0000313" key="4">
    <source>
        <dbReference type="Proteomes" id="UP001327560"/>
    </source>
</evidence>
<evidence type="ECO:0000313" key="3">
    <source>
        <dbReference type="EMBL" id="WOL06202.1"/>
    </source>
</evidence>
<dbReference type="SUPFAM" id="SSF52777">
    <property type="entry name" value="CoA-dependent acyltransferases"/>
    <property type="match status" value="1"/>
</dbReference>
<dbReference type="EMBL" id="CP136893">
    <property type="protein sequence ID" value="WOL06202.1"/>
    <property type="molecule type" value="Genomic_DNA"/>
</dbReference>
<gene>
    <name evidence="3" type="ORF">Cni_G14934</name>
</gene>
<dbReference type="AlphaFoldDB" id="A0AAQ3KD25"/>
<sequence length="460" mass="49553">MSSQAVEIRVIERCQVSPPPGTTVAESILPLTFLDLLWLNAGVVEQVFFYSLPHSTSYFVDSILPNLKSSLSVALQQFYPLAGKIRRSPDRDDGYELHYVDGDAVAFTVAEHGGGGGGGDDFDDLSGSHARNVKRVVPLIPQLPRPDGDGGKRLLALQVTVFPNRGVSLGVIVHHAACDGSSAMQFMSWWAAACARAGGLAVAAPPPPVLDRSLVKDPQDLYSLYYKGIGVGGEATETMAKKAAALDTGHTAIGTFTLGAEHITRLKEMVSSRAKVRCSTIVVTFAFAWVCLVKARAIDSDELSHLIFAADCREKLRAPLPASYFGNCISGCLVDLTAGELTGEDGVAAAARVIGKAIEELKKKGDPFEDAAHWPEKFKNMVSQQPLSVAGSPKLKVYDMDFGWGRPKKVEIPSIRYTGAMSVAESREEEGGVEIGFVLPKHEMEEFEKHFTGGLIKLLH</sequence>
<keyword evidence="4" id="KW-1185">Reference proteome</keyword>
<dbReference type="InterPro" id="IPR051504">
    <property type="entry name" value="Plant_metabolite_acyltrans"/>
</dbReference>
<dbReference type="Proteomes" id="UP001327560">
    <property type="component" value="Chromosome 4"/>
</dbReference>
<dbReference type="InterPro" id="IPR023213">
    <property type="entry name" value="CAT-like_dom_sf"/>
</dbReference>
<protein>
    <submittedName>
        <fullName evidence="3">Phenolic glucoside malonyltransferase 1-like</fullName>
    </submittedName>
</protein>
<accession>A0AAQ3KD25</accession>
<keyword evidence="2" id="KW-0012">Acyltransferase</keyword>
<name>A0AAQ3KD25_9LILI</name>
<keyword evidence="1" id="KW-0808">Transferase</keyword>
<dbReference type="PANTHER" id="PTHR31625">
    <property type="match status" value="1"/>
</dbReference>
<dbReference type="Gene3D" id="3.30.559.10">
    <property type="entry name" value="Chloramphenicol acetyltransferase-like domain"/>
    <property type="match status" value="2"/>
</dbReference>
<reference evidence="3 4" key="1">
    <citation type="submission" date="2023-10" db="EMBL/GenBank/DDBJ databases">
        <title>Chromosome-scale genome assembly provides insights into flower coloration mechanisms of Canna indica.</title>
        <authorList>
            <person name="Li C."/>
        </authorList>
    </citation>
    <scope>NUCLEOTIDE SEQUENCE [LARGE SCALE GENOMIC DNA]</scope>
    <source>
        <tissue evidence="3">Flower</tissue>
    </source>
</reference>
<dbReference type="GO" id="GO:0016747">
    <property type="term" value="F:acyltransferase activity, transferring groups other than amino-acyl groups"/>
    <property type="evidence" value="ECO:0007669"/>
    <property type="project" value="UniProtKB-ARBA"/>
</dbReference>
<evidence type="ECO:0000256" key="1">
    <source>
        <dbReference type="ARBA" id="ARBA00022679"/>
    </source>
</evidence>